<dbReference type="GO" id="GO:0005524">
    <property type="term" value="F:ATP binding"/>
    <property type="evidence" value="ECO:0007669"/>
    <property type="project" value="UniProtKB-UniRule"/>
</dbReference>
<keyword evidence="4" id="KW-0723">Serine/threonine-protein kinase</keyword>
<reference evidence="16 17" key="1">
    <citation type="submission" date="2019-10" db="EMBL/GenBank/DDBJ databases">
        <title>Assembly and Annotation for the nematode Trichostrongylus colubriformis.</title>
        <authorList>
            <person name="Martin J."/>
        </authorList>
    </citation>
    <scope>NUCLEOTIDE SEQUENCE [LARGE SCALE GENOMIC DNA]</scope>
    <source>
        <strain evidence="16">G859</strain>
        <tissue evidence="16">Whole worm</tissue>
    </source>
</reference>
<dbReference type="InterPro" id="IPR000719">
    <property type="entry name" value="Prot_kinase_dom"/>
</dbReference>
<keyword evidence="7" id="KW-0732">Signal</keyword>
<keyword evidence="6" id="KW-0812">Transmembrane</keyword>
<feature type="domain" description="Protein kinase" evidence="15">
    <location>
        <begin position="42"/>
        <end position="366"/>
    </location>
</feature>
<dbReference type="SUPFAM" id="SSF56112">
    <property type="entry name" value="Protein kinase-like (PK-like)"/>
    <property type="match status" value="1"/>
</dbReference>
<dbReference type="EMBL" id="WIXE01008989">
    <property type="protein sequence ID" value="KAK5978816.1"/>
    <property type="molecule type" value="Genomic_DNA"/>
</dbReference>
<keyword evidence="8 14" id="KW-0547">Nucleotide-binding</keyword>
<dbReference type="PROSITE" id="PS00107">
    <property type="entry name" value="PROTEIN_KINASE_ATP"/>
    <property type="match status" value="1"/>
</dbReference>
<accession>A0AAN8FFL9</accession>
<protein>
    <recommendedName>
        <fullName evidence="3">receptor protein serine/threonine kinase</fullName>
        <ecNumber evidence="3">2.7.11.30</ecNumber>
    </recommendedName>
</protein>
<sequence length="379" mass="42827">MRRVSITDEAFMPCQADSVNDQSATTETEPLLEDHDPFLESLQLGERIGGGHFADVHRASSSMGDVAVKVYRSDQVFFDNEHDILAFLQSLKHPNIIHLFSAVVPKKYVVLQLYAGSLHSLLEECSLSLSDFFDCATAVTDGLAFLHSNTYVELSNTIFFSGLPKEVIAHRDLNPYNILYYRQSGTRIQLCLADFGLSISFPGGRPARNLELLAEARDLQLLLPLSCEIQAFQRGTVRYMAVELLEGSVNLLDPMTSLLQADVYSCALVLWELLWRCKDIWPGGEIPLHRVAFDNLVPRNPRLEHMYPVVVRERRRPDVPPLIQKQKSMSNPSGLVELWTFITDMWEQEPEGRTTAACSADRLRRLRRSLDPVGAEHDE</sequence>
<dbReference type="GO" id="GO:0043235">
    <property type="term" value="C:receptor complex"/>
    <property type="evidence" value="ECO:0007669"/>
    <property type="project" value="TreeGrafter"/>
</dbReference>
<evidence type="ECO:0000259" key="15">
    <source>
        <dbReference type="PROSITE" id="PS50011"/>
    </source>
</evidence>
<dbReference type="GO" id="GO:0005886">
    <property type="term" value="C:plasma membrane"/>
    <property type="evidence" value="ECO:0007669"/>
    <property type="project" value="TreeGrafter"/>
</dbReference>
<comment type="similarity">
    <text evidence="2">Belongs to the protein kinase superfamily. TKL Ser/Thr protein kinase family. TGFB receptor subfamily.</text>
</comment>
<dbReference type="GO" id="GO:0030509">
    <property type="term" value="P:BMP signaling pathway"/>
    <property type="evidence" value="ECO:0007669"/>
    <property type="project" value="TreeGrafter"/>
</dbReference>
<keyword evidence="12" id="KW-0472">Membrane</keyword>
<dbReference type="InterPro" id="IPR011009">
    <property type="entry name" value="Kinase-like_dom_sf"/>
</dbReference>
<keyword evidence="10 14" id="KW-0067">ATP-binding</keyword>
<evidence type="ECO:0000256" key="2">
    <source>
        <dbReference type="ARBA" id="ARBA00009605"/>
    </source>
</evidence>
<evidence type="ECO:0000256" key="3">
    <source>
        <dbReference type="ARBA" id="ARBA00012401"/>
    </source>
</evidence>
<dbReference type="Pfam" id="PF00069">
    <property type="entry name" value="Pkinase"/>
    <property type="match status" value="1"/>
</dbReference>
<evidence type="ECO:0000256" key="7">
    <source>
        <dbReference type="ARBA" id="ARBA00022729"/>
    </source>
</evidence>
<keyword evidence="13 16" id="KW-0675">Receptor</keyword>
<dbReference type="PANTHER" id="PTHR23255">
    <property type="entry name" value="TRANSFORMING GROWTH FACTOR-BETA RECEPTOR TYPE I AND II"/>
    <property type="match status" value="1"/>
</dbReference>
<evidence type="ECO:0000256" key="9">
    <source>
        <dbReference type="ARBA" id="ARBA00022777"/>
    </source>
</evidence>
<evidence type="ECO:0000313" key="17">
    <source>
        <dbReference type="Proteomes" id="UP001331761"/>
    </source>
</evidence>
<comment type="subcellular location">
    <subcellularLocation>
        <location evidence="1">Membrane</location>
        <topology evidence="1">Single-pass type I membrane protein</topology>
    </subcellularLocation>
</comment>
<evidence type="ECO:0000256" key="14">
    <source>
        <dbReference type="PROSITE-ProRule" id="PRU10141"/>
    </source>
</evidence>
<evidence type="ECO:0000313" key="16">
    <source>
        <dbReference type="EMBL" id="KAK5978816.1"/>
    </source>
</evidence>
<keyword evidence="17" id="KW-1185">Reference proteome</keyword>
<dbReference type="Gene3D" id="1.10.510.10">
    <property type="entry name" value="Transferase(Phosphotransferase) domain 1"/>
    <property type="match status" value="1"/>
</dbReference>
<dbReference type="PROSITE" id="PS50011">
    <property type="entry name" value="PROTEIN_KINASE_DOM"/>
    <property type="match status" value="1"/>
</dbReference>
<dbReference type="Gene3D" id="3.30.200.20">
    <property type="entry name" value="Phosphorylase Kinase, domain 1"/>
    <property type="match status" value="1"/>
</dbReference>
<evidence type="ECO:0000256" key="5">
    <source>
        <dbReference type="ARBA" id="ARBA00022679"/>
    </source>
</evidence>
<proteinExistence type="inferred from homology"/>
<dbReference type="PANTHER" id="PTHR23255:SF100">
    <property type="entry name" value="RECEPTOR PROTEIN SERINE_THREONINE KINASE"/>
    <property type="match status" value="1"/>
</dbReference>
<dbReference type="AlphaFoldDB" id="A0AAN8FFL9"/>
<evidence type="ECO:0000256" key="4">
    <source>
        <dbReference type="ARBA" id="ARBA00022527"/>
    </source>
</evidence>
<dbReference type="GO" id="GO:0005024">
    <property type="term" value="F:transforming growth factor beta receptor activity"/>
    <property type="evidence" value="ECO:0007669"/>
    <property type="project" value="TreeGrafter"/>
</dbReference>
<dbReference type="EC" id="2.7.11.30" evidence="3"/>
<name>A0AAN8FFL9_TRICO</name>
<dbReference type="InterPro" id="IPR017441">
    <property type="entry name" value="Protein_kinase_ATP_BS"/>
</dbReference>
<gene>
    <name evidence="16" type="ORF">GCK32_014903</name>
</gene>
<organism evidence="16 17">
    <name type="scientific">Trichostrongylus colubriformis</name>
    <name type="common">Black scour worm</name>
    <dbReference type="NCBI Taxonomy" id="6319"/>
    <lineage>
        <taxon>Eukaryota</taxon>
        <taxon>Metazoa</taxon>
        <taxon>Ecdysozoa</taxon>
        <taxon>Nematoda</taxon>
        <taxon>Chromadorea</taxon>
        <taxon>Rhabditida</taxon>
        <taxon>Rhabditina</taxon>
        <taxon>Rhabditomorpha</taxon>
        <taxon>Strongyloidea</taxon>
        <taxon>Trichostrongylidae</taxon>
        <taxon>Trichostrongylus</taxon>
    </lineage>
</organism>
<evidence type="ECO:0000256" key="1">
    <source>
        <dbReference type="ARBA" id="ARBA00004479"/>
    </source>
</evidence>
<evidence type="ECO:0000256" key="13">
    <source>
        <dbReference type="ARBA" id="ARBA00023170"/>
    </source>
</evidence>
<keyword evidence="11" id="KW-1133">Transmembrane helix</keyword>
<keyword evidence="5" id="KW-0808">Transferase</keyword>
<comment type="caution">
    <text evidence="16">The sequence shown here is derived from an EMBL/GenBank/DDBJ whole genome shotgun (WGS) entry which is preliminary data.</text>
</comment>
<feature type="binding site" evidence="14">
    <location>
        <position position="69"/>
    </location>
    <ligand>
        <name>ATP</name>
        <dbReference type="ChEBI" id="CHEBI:30616"/>
    </ligand>
</feature>
<dbReference type="Proteomes" id="UP001331761">
    <property type="component" value="Unassembled WGS sequence"/>
</dbReference>
<evidence type="ECO:0000256" key="12">
    <source>
        <dbReference type="ARBA" id="ARBA00023136"/>
    </source>
</evidence>
<evidence type="ECO:0000256" key="8">
    <source>
        <dbReference type="ARBA" id="ARBA00022741"/>
    </source>
</evidence>
<evidence type="ECO:0000256" key="6">
    <source>
        <dbReference type="ARBA" id="ARBA00022692"/>
    </source>
</evidence>
<dbReference type="InterPro" id="IPR000333">
    <property type="entry name" value="TGFB_receptor"/>
</dbReference>
<keyword evidence="9 16" id="KW-0418">Kinase</keyword>
<evidence type="ECO:0000256" key="10">
    <source>
        <dbReference type="ARBA" id="ARBA00022840"/>
    </source>
</evidence>
<evidence type="ECO:0000256" key="11">
    <source>
        <dbReference type="ARBA" id="ARBA00022989"/>
    </source>
</evidence>